<dbReference type="Pfam" id="PF12833">
    <property type="entry name" value="HTH_18"/>
    <property type="match status" value="1"/>
</dbReference>
<evidence type="ECO:0000256" key="3">
    <source>
        <dbReference type="ARBA" id="ARBA00023163"/>
    </source>
</evidence>
<dbReference type="AlphaFoldDB" id="A0A6L9UIG4"/>
<dbReference type="PRINTS" id="PR00032">
    <property type="entry name" value="HTHARAC"/>
</dbReference>
<dbReference type="InterPro" id="IPR018060">
    <property type="entry name" value="HTH_AraC"/>
</dbReference>
<dbReference type="Proteomes" id="UP000483035">
    <property type="component" value="Unassembled WGS sequence"/>
</dbReference>
<protein>
    <submittedName>
        <fullName evidence="5">Helix-turn-helix domain-containing protein</fullName>
    </submittedName>
</protein>
<dbReference type="GO" id="GO:0003700">
    <property type="term" value="F:DNA-binding transcription factor activity"/>
    <property type="evidence" value="ECO:0007669"/>
    <property type="project" value="InterPro"/>
</dbReference>
<dbReference type="Gene3D" id="1.10.10.60">
    <property type="entry name" value="Homeodomain-like"/>
    <property type="match status" value="2"/>
</dbReference>
<organism evidence="5 6">
    <name type="scientific">Rhizobium lusitanum</name>
    <dbReference type="NCBI Taxonomy" id="293958"/>
    <lineage>
        <taxon>Bacteria</taxon>
        <taxon>Pseudomonadati</taxon>
        <taxon>Pseudomonadota</taxon>
        <taxon>Alphaproteobacteria</taxon>
        <taxon>Hyphomicrobiales</taxon>
        <taxon>Rhizobiaceae</taxon>
        <taxon>Rhizobium/Agrobacterium group</taxon>
        <taxon>Rhizobium</taxon>
    </lineage>
</organism>
<dbReference type="PROSITE" id="PS01124">
    <property type="entry name" value="HTH_ARAC_FAMILY_2"/>
    <property type="match status" value="1"/>
</dbReference>
<comment type="caution">
    <text evidence="5">The sequence shown here is derived from an EMBL/GenBank/DDBJ whole genome shotgun (WGS) entry which is preliminary data.</text>
</comment>
<gene>
    <name evidence="5" type="ORF">GR212_30575</name>
</gene>
<feature type="domain" description="HTH araC/xylS-type" evidence="4">
    <location>
        <begin position="200"/>
        <end position="298"/>
    </location>
</feature>
<dbReference type="PANTHER" id="PTHR46796:SF14">
    <property type="entry name" value="TRANSCRIPTIONAL REGULATORY PROTEIN"/>
    <property type="match status" value="1"/>
</dbReference>
<evidence type="ECO:0000313" key="6">
    <source>
        <dbReference type="Proteomes" id="UP000483035"/>
    </source>
</evidence>
<proteinExistence type="predicted"/>
<dbReference type="SUPFAM" id="SSF46689">
    <property type="entry name" value="Homeodomain-like"/>
    <property type="match status" value="2"/>
</dbReference>
<evidence type="ECO:0000256" key="2">
    <source>
        <dbReference type="ARBA" id="ARBA00023125"/>
    </source>
</evidence>
<dbReference type="PANTHER" id="PTHR46796">
    <property type="entry name" value="HTH-TYPE TRANSCRIPTIONAL ACTIVATOR RHAS-RELATED"/>
    <property type="match status" value="1"/>
</dbReference>
<evidence type="ECO:0000259" key="4">
    <source>
        <dbReference type="PROSITE" id="PS01124"/>
    </source>
</evidence>
<keyword evidence="1" id="KW-0805">Transcription regulation</keyword>
<dbReference type="InterPro" id="IPR020449">
    <property type="entry name" value="Tscrpt_reg_AraC-type_HTH"/>
</dbReference>
<keyword evidence="2" id="KW-0238">DNA-binding</keyword>
<dbReference type="GO" id="GO:0043565">
    <property type="term" value="F:sequence-specific DNA binding"/>
    <property type="evidence" value="ECO:0007669"/>
    <property type="project" value="InterPro"/>
</dbReference>
<dbReference type="InterPro" id="IPR009057">
    <property type="entry name" value="Homeodomain-like_sf"/>
</dbReference>
<dbReference type="RefSeq" id="WP_163992652.1">
    <property type="nucleotide sequence ID" value="NZ_WUEY01000023.1"/>
</dbReference>
<evidence type="ECO:0000256" key="1">
    <source>
        <dbReference type="ARBA" id="ARBA00023015"/>
    </source>
</evidence>
<accession>A0A6L9UIG4</accession>
<dbReference type="EMBL" id="WUEY01000023">
    <property type="protein sequence ID" value="NEI73906.1"/>
    <property type="molecule type" value="Genomic_DNA"/>
</dbReference>
<reference evidence="5 6" key="1">
    <citation type="submission" date="2019-12" db="EMBL/GenBank/DDBJ databases">
        <title>Rhizobium genotypes associated with high levels of biological nitrogen fixation by grain legumes in a temperate-maritime cropping system.</title>
        <authorList>
            <person name="Maluk M."/>
            <person name="Francesc Ferrando Molina F."/>
            <person name="Lopez Del Egido L."/>
            <person name="Lafos M."/>
            <person name="Langarica-Fuentes A."/>
            <person name="Gebre Yohannes G."/>
            <person name="Young M.W."/>
            <person name="Martin P."/>
            <person name="Gantlett R."/>
            <person name="Kenicer G."/>
            <person name="Hawes C."/>
            <person name="Begg G.S."/>
            <person name="Quilliam R.S."/>
            <person name="Squire G.R."/>
            <person name="Poole P.S."/>
            <person name="Young P.W."/>
            <person name="Iannetta P.M."/>
            <person name="James E.K."/>
        </authorList>
    </citation>
    <scope>NUCLEOTIDE SEQUENCE [LARGE SCALE GENOMIC DNA]</scope>
    <source>
        <strain evidence="5 6">JHI1118</strain>
    </source>
</reference>
<keyword evidence="3" id="KW-0804">Transcription</keyword>
<name>A0A6L9UIG4_9HYPH</name>
<dbReference type="SMART" id="SM00342">
    <property type="entry name" value="HTH_ARAC"/>
    <property type="match status" value="1"/>
</dbReference>
<sequence>MNNRGVYGQKLGDHFQLEDAPAIVTRSLKRSEIGVTHIRCRKPSLTSSIPAEDAYLVAFQIEDCIEHELWINGRGSGKLPLFAGQTSIYDLRVDPIAFVRETSNCVMYYLPKTAFDTLAEENHASRFSELDAREGRPNDDPVMAALSAALIPAFQNPDYASQLFLDHTTLAVASHVAGHYGDLRLPRRTVVGGLTERMERRAKDIIDANLTGEISLALLARECGLSSRHFARAFKQSVGVAPHQWMVLRRCELAKELLRSSPLSLAEIALACGFADQSHFTRAFARLVGMTPGAWRRAS</sequence>
<evidence type="ECO:0000313" key="5">
    <source>
        <dbReference type="EMBL" id="NEI73906.1"/>
    </source>
</evidence>
<dbReference type="InterPro" id="IPR050204">
    <property type="entry name" value="AraC_XylS_family_regulators"/>
</dbReference>